<comment type="subunit">
    <text evidence="4">Part of the Bam complex.</text>
</comment>
<comment type="caution">
    <text evidence="6">The sequence shown here is derived from an EMBL/GenBank/DDBJ whole genome shotgun (WGS) entry which is preliminary data.</text>
</comment>
<dbReference type="AlphaFoldDB" id="A0A845V3L4"/>
<dbReference type="Pfam" id="PF13360">
    <property type="entry name" value="PQQ_2"/>
    <property type="match status" value="1"/>
</dbReference>
<name>A0A845V3L4_9GAMM</name>
<dbReference type="PANTHER" id="PTHR34512">
    <property type="entry name" value="CELL SURFACE PROTEIN"/>
    <property type="match status" value="1"/>
</dbReference>
<dbReference type="PROSITE" id="PS51257">
    <property type="entry name" value="PROKAR_LIPOPROTEIN"/>
    <property type="match status" value="1"/>
</dbReference>
<evidence type="ECO:0000313" key="6">
    <source>
        <dbReference type="EMBL" id="NDY94831.1"/>
    </source>
</evidence>
<dbReference type="NCBIfam" id="TIGR03300">
    <property type="entry name" value="assembly_YfgL"/>
    <property type="match status" value="1"/>
</dbReference>
<evidence type="ECO:0000313" key="7">
    <source>
        <dbReference type="Proteomes" id="UP000484885"/>
    </source>
</evidence>
<keyword evidence="4" id="KW-0449">Lipoprotein</keyword>
<evidence type="ECO:0000256" key="1">
    <source>
        <dbReference type="ARBA" id="ARBA00022729"/>
    </source>
</evidence>
<dbReference type="GO" id="GO:0051205">
    <property type="term" value="P:protein insertion into membrane"/>
    <property type="evidence" value="ECO:0007669"/>
    <property type="project" value="UniProtKB-UniRule"/>
</dbReference>
<comment type="similarity">
    <text evidence="4">Belongs to the BamB family.</text>
</comment>
<organism evidence="6 7">
    <name type="scientific">Wenzhouxiangella limi</name>
    <dbReference type="NCBI Taxonomy" id="2707351"/>
    <lineage>
        <taxon>Bacteria</taxon>
        <taxon>Pseudomonadati</taxon>
        <taxon>Pseudomonadota</taxon>
        <taxon>Gammaproteobacteria</taxon>
        <taxon>Chromatiales</taxon>
        <taxon>Wenzhouxiangellaceae</taxon>
        <taxon>Wenzhouxiangella</taxon>
    </lineage>
</organism>
<evidence type="ECO:0000259" key="5">
    <source>
        <dbReference type="Pfam" id="PF13360"/>
    </source>
</evidence>
<dbReference type="RefSeq" id="WP_164210213.1">
    <property type="nucleotide sequence ID" value="NZ_JAAGSC010000031.1"/>
</dbReference>
<comment type="function">
    <text evidence="4">Part of the outer membrane protein assembly complex, which is involved in assembly and insertion of beta-barrel proteins into the outer membrane.</text>
</comment>
<dbReference type="InterPro" id="IPR018391">
    <property type="entry name" value="PQQ_b-propeller_rpt"/>
</dbReference>
<dbReference type="EMBL" id="JAAGSC010000031">
    <property type="protein sequence ID" value="NDY94831.1"/>
    <property type="molecule type" value="Genomic_DNA"/>
</dbReference>
<evidence type="ECO:0000256" key="4">
    <source>
        <dbReference type="HAMAP-Rule" id="MF_00923"/>
    </source>
</evidence>
<dbReference type="InterPro" id="IPR011047">
    <property type="entry name" value="Quinoprotein_ADH-like_sf"/>
</dbReference>
<dbReference type="HAMAP" id="MF_00923">
    <property type="entry name" value="OM_assembly_BamB"/>
    <property type="match status" value="1"/>
</dbReference>
<dbReference type="PANTHER" id="PTHR34512:SF30">
    <property type="entry name" value="OUTER MEMBRANE PROTEIN ASSEMBLY FACTOR BAMB"/>
    <property type="match status" value="1"/>
</dbReference>
<accession>A0A845V3L4</accession>
<keyword evidence="7" id="KW-1185">Reference proteome</keyword>
<proteinExistence type="inferred from homology"/>
<keyword evidence="4" id="KW-0564">Palmitate</keyword>
<dbReference type="InterPro" id="IPR015943">
    <property type="entry name" value="WD40/YVTN_repeat-like_dom_sf"/>
</dbReference>
<keyword evidence="1 4" id="KW-0732">Signal</keyword>
<dbReference type="GO" id="GO:0043165">
    <property type="term" value="P:Gram-negative-bacterium-type cell outer membrane assembly"/>
    <property type="evidence" value="ECO:0007669"/>
    <property type="project" value="UniProtKB-UniRule"/>
</dbReference>
<dbReference type="Proteomes" id="UP000484885">
    <property type="component" value="Unassembled WGS sequence"/>
</dbReference>
<keyword evidence="3 4" id="KW-0998">Cell outer membrane</keyword>
<dbReference type="InterPro" id="IPR002372">
    <property type="entry name" value="PQQ_rpt_dom"/>
</dbReference>
<feature type="domain" description="Pyrrolo-quinoline quinone repeat" evidence="5">
    <location>
        <begin position="82"/>
        <end position="312"/>
    </location>
</feature>
<dbReference type="SMART" id="SM00564">
    <property type="entry name" value="PQQ"/>
    <property type="match status" value="5"/>
</dbReference>
<dbReference type="InterPro" id="IPR017687">
    <property type="entry name" value="BamB"/>
</dbReference>
<gene>
    <name evidence="4 6" type="primary">bamB</name>
    <name evidence="6" type="ORF">G3I74_03705</name>
</gene>
<reference evidence="6 7" key="1">
    <citation type="submission" date="2020-02" db="EMBL/GenBank/DDBJ databases">
        <authorList>
            <person name="Zhang X.-Y."/>
        </authorList>
    </citation>
    <scope>NUCLEOTIDE SEQUENCE [LARGE SCALE GENOMIC DNA]</scope>
    <source>
        <strain evidence="6 7">C33</strain>
    </source>
</reference>
<protein>
    <recommendedName>
        <fullName evidence="4">Outer membrane protein assembly factor BamB</fullName>
    </recommendedName>
</protein>
<evidence type="ECO:0000256" key="3">
    <source>
        <dbReference type="ARBA" id="ARBA00023237"/>
    </source>
</evidence>
<sequence length="388" mass="42680">MIFAIRMALLVGLAFVLAGCQTIGGWFDSSEADEGPAELVDFAPTAEPRRLWSADVGRGIDDSRPALRPVYDRQEIWVADHRGQVSVVDADSGRSVARFETDLPISAGPRLEEDRAYWGTFDGELVAMDRSDGSILWRARLSSEVLSMPIVQDGVIVVRCIDGRVFGIDRQTGARTWVHDRSVPLLTLRGNSDPLGRAGQVFIGYEDGAVSALRATDGSLLWEQRVSVPEGRTELEQLSDIDGPMAIVGSELYVVTYKGQLAGLALDSGRVLWSKDLSSHQGVSLQRTRLAVADRDDAVWLVDRRNGATLWRDDRLSRRQITRPVFFGNFVVTADQAGYLHFYDADQGEFAARSRIGRKAPATAPLVIGNTLYVLDVDGDLTAWRMDG</sequence>
<dbReference type="SUPFAM" id="SSF50998">
    <property type="entry name" value="Quinoprotein alcohol dehydrogenase-like"/>
    <property type="match status" value="1"/>
</dbReference>
<dbReference type="GO" id="GO:0009279">
    <property type="term" value="C:cell outer membrane"/>
    <property type="evidence" value="ECO:0007669"/>
    <property type="project" value="UniProtKB-SubCell"/>
</dbReference>
<keyword evidence="2 4" id="KW-0472">Membrane</keyword>
<evidence type="ECO:0000256" key="2">
    <source>
        <dbReference type="ARBA" id="ARBA00023136"/>
    </source>
</evidence>
<comment type="subcellular location">
    <subcellularLocation>
        <location evidence="4">Cell outer membrane</location>
        <topology evidence="4">Lipid-anchor</topology>
    </subcellularLocation>
</comment>
<dbReference type="Gene3D" id="2.130.10.10">
    <property type="entry name" value="YVTN repeat-like/Quinoprotein amine dehydrogenase"/>
    <property type="match status" value="1"/>
</dbReference>